<protein>
    <submittedName>
        <fullName evidence="1">Uncharacterized protein</fullName>
    </submittedName>
</protein>
<accession>A0A0B7C1B2</accession>
<proteinExistence type="predicted"/>
<feature type="non-terminal residue" evidence="1">
    <location>
        <position position="1"/>
    </location>
</feature>
<gene>
    <name evidence="1" type="primary">ORF220153</name>
</gene>
<name>A0A0B7C1B2_9EUPU</name>
<organism evidence="1">
    <name type="scientific">Arion vulgaris</name>
    <dbReference type="NCBI Taxonomy" id="1028688"/>
    <lineage>
        <taxon>Eukaryota</taxon>
        <taxon>Metazoa</taxon>
        <taxon>Spiralia</taxon>
        <taxon>Lophotrochozoa</taxon>
        <taxon>Mollusca</taxon>
        <taxon>Gastropoda</taxon>
        <taxon>Heterobranchia</taxon>
        <taxon>Euthyneura</taxon>
        <taxon>Panpulmonata</taxon>
        <taxon>Eupulmonata</taxon>
        <taxon>Stylommatophora</taxon>
        <taxon>Helicina</taxon>
        <taxon>Arionoidea</taxon>
        <taxon>Arionidae</taxon>
        <taxon>Arion</taxon>
    </lineage>
</organism>
<dbReference type="AlphaFoldDB" id="A0A0B7C1B2"/>
<dbReference type="EMBL" id="HACG01052122">
    <property type="protein sequence ID" value="CEK98993.1"/>
    <property type="molecule type" value="Transcribed_RNA"/>
</dbReference>
<sequence>STGMLSLIQLFCEGEGELDQQGFLNFSSENQLSRLLEQLQIVAQDHDYFRPGMSPQEMDDLPATYQAVIDDPAFVIDSLKNASDITFSSVLE</sequence>
<evidence type="ECO:0000313" key="1">
    <source>
        <dbReference type="EMBL" id="CEK98993.1"/>
    </source>
</evidence>
<feature type="non-terminal residue" evidence="1">
    <location>
        <position position="92"/>
    </location>
</feature>
<reference evidence="1" key="1">
    <citation type="submission" date="2014-12" db="EMBL/GenBank/DDBJ databases">
        <title>Insight into the proteome of Arion vulgaris.</title>
        <authorList>
            <person name="Aradska J."/>
            <person name="Bulat T."/>
            <person name="Smidak R."/>
            <person name="Sarate P."/>
            <person name="Gangsoo J."/>
            <person name="Sialana F."/>
            <person name="Bilban M."/>
            <person name="Lubec G."/>
        </authorList>
    </citation>
    <scope>NUCLEOTIDE SEQUENCE</scope>
    <source>
        <tissue evidence="1">Skin</tissue>
    </source>
</reference>